<evidence type="ECO:0000259" key="1">
    <source>
        <dbReference type="Pfam" id="PF19834"/>
    </source>
</evidence>
<evidence type="ECO:0000313" key="2">
    <source>
        <dbReference type="EMBL" id="MTH76381.1"/>
    </source>
</evidence>
<name>A0A6L6J8P1_9RHOB</name>
<dbReference type="InterPro" id="IPR045632">
    <property type="entry name" value="DUF6314"/>
</dbReference>
<reference evidence="2 3" key="1">
    <citation type="submission" date="2019-11" db="EMBL/GenBank/DDBJ databases">
        <authorList>
            <person name="Dong K."/>
        </authorList>
    </citation>
    <scope>NUCLEOTIDE SEQUENCE [LARGE SCALE GENOMIC DNA]</scope>
    <source>
        <strain evidence="2 3">NBRC 111993</strain>
    </source>
</reference>
<evidence type="ECO:0000313" key="3">
    <source>
        <dbReference type="Proteomes" id="UP000478183"/>
    </source>
</evidence>
<organism evidence="2 3">
    <name type="scientific">Paracoccus aestuariivivens</name>
    <dbReference type="NCBI Taxonomy" id="1820333"/>
    <lineage>
        <taxon>Bacteria</taxon>
        <taxon>Pseudomonadati</taxon>
        <taxon>Pseudomonadota</taxon>
        <taxon>Alphaproteobacteria</taxon>
        <taxon>Rhodobacterales</taxon>
        <taxon>Paracoccaceae</taxon>
        <taxon>Paracoccus</taxon>
    </lineage>
</organism>
<sequence length="137" mass="16005">MKDLDQTIGILDFLGSWKVKRRIDDAKTGWVTRFEGLAVITQDLFHEDGFIRLQRQTLPSQRSYRLDWGNASVDVRRPSGAPFITLQTAGVQKVQHLCGDDLYRGLFLFSDKNRWAEAWVVEGPRKKYRSFSHYWRA</sequence>
<dbReference type="OrthoDB" id="7351979at2"/>
<keyword evidence="3" id="KW-1185">Reference proteome</keyword>
<dbReference type="AlphaFoldDB" id="A0A6L6J8P1"/>
<accession>A0A6L6J8P1</accession>
<comment type="caution">
    <text evidence="2">The sequence shown here is derived from an EMBL/GenBank/DDBJ whole genome shotgun (WGS) entry which is preliminary data.</text>
</comment>
<dbReference type="Proteomes" id="UP000478183">
    <property type="component" value="Unassembled WGS sequence"/>
</dbReference>
<gene>
    <name evidence="2" type="ORF">GL286_01410</name>
</gene>
<protein>
    <recommendedName>
        <fullName evidence="1">DUF6314 domain-containing protein</fullName>
    </recommendedName>
</protein>
<feature type="domain" description="DUF6314" evidence="1">
    <location>
        <begin position="13"/>
        <end position="136"/>
    </location>
</feature>
<dbReference type="RefSeq" id="WP_155093761.1">
    <property type="nucleotide sequence ID" value="NZ_WMIE01000001.1"/>
</dbReference>
<proteinExistence type="predicted"/>
<dbReference type="EMBL" id="WMIE01000001">
    <property type="protein sequence ID" value="MTH76381.1"/>
    <property type="molecule type" value="Genomic_DNA"/>
</dbReference>
<dbReference type="Pfam" id="PF19834">
    <property type="entry name" value="DUF6314"/>
    <property type="match status" value="1"/>
</dbReference>